<proteinExistence type="predicted"/>
<name>A0A4P9XPL1_9FUNG</name>
<dbReference type="SUPFAM" id="SSF101447">
    <property type="entry name" value="Formin homology 2 domain (FH2 domain)"/>
    <property type="match status" value="1"/>
</dbReference>
<feature type="domain" description="Sphingolipid delta4-desaturase N-terminal" evidence="3">
    <location>
        <begin position="56"/>
        <end position="94"/>
    </location>
</feature>
<keyword evidence="2" id="KW-0812">Transmembrane</keyword>
<sequence>MPPPPPPPPPPHRTEDTLQREPSLSPSTLTSSGKQRGVFDRRHPLYLGDWKRSLPAVHEHFARDDLDEPHFKRKRQILREHPEIAQLYGYDTRTLYISASIVFVQVALAWLYGHVLTEHTWSMLAVAYVVGGTAVSLAAVIVHECAHNLAAATPIANRMCSLVTNIIVPIPVAMSFRRYHLEHHTYQGVTGRDPDLPLDWEVRLIRGNPISKLLWVFIYPVMYAVRGLGQGKAMSTWEKYNWVWTICANVLLYRLCGLRGILYLCASAWIGFSLHPGAAHFIQEHYTFVDGQETYSYYGNGNRLWLNIGLHNEHHDFMRVPWSRLPSVRKIASEYYDTLAYHTSWWMVLWRFIVDPTMGALSRVDRTQEKHDLGRRMVREHRQ</sequence>
<keyword evidence="2" id="KW-1133">Transmembrane helix</keyword>
<dbReference type="Pfam" id="PF00487">
    <property type="entry name" value="FA_desaturase"/>
    <property type="match status" value="1"/>
</dbReference>
<feature type="transmembrane region" description="Helical" evidence="2">
    <location>
        <begin position="95"/>
        <end position="113"/>
    </location>
</feature>
<feature type="transmembrane region" description="Helical" evidence="2">
    <location>
        <begin position="213"/>
        <end position="231"/>
    </location>
</feature>
<dbReference type="AlphaFoldDB" id="A0A4P9XPL1"/>
<feature type="compositionally biased region" description="Pro residues" evidence="1">
    <location>
        <begin position="1"/>
        <end position="11"/>
    </location>
</feature>
<evidence type="ECO:0000256" key="2">
    <source>
        <dbReference type="SAM" id="Phobius"/>
    </source>
</evidence>
<evidence type="ECO:0000313" key="5">
    <source>
        <dbReference type="Proteomes" id="UP000271241"/>
    </source>
</evidence>
<evidence type="ECO:0000313" key="4">
    <source>
        <dbReference type="EMBL" id="RKP07947.1"/>
    </source>
</evidence>
<keyword evidence="5" id="KW-1185">Reference proteome</keyword>
<dbReference type="STRING" id="78915.A0A4P9XPL1"/>
<dbReference type="SMART" id="SM01269">
    <property type="entry name" value="Lipid_DES"/>
    <property type="match status" value="1"/>
</dbReference>
<dbReference type="Proteomes" id="UP000271241">
    <property type="component" value="Unassembled WGS sequence"/>
</dbReference>
<dbReference type="InterPro" id="IPR013866">
    <property type="entry name" value="Sphingolipid_d4-desaturase_N"/>
</dbReference>
<dbReference type="PANTHER" id="PTHR12879:SF8">
    <property type="entry name" value="SPHINGOLIPID DELTA(4)-DESATURASE DES1"/>
    <property type="match status" value="1"/>
</dbReference>
<feature type="transmembrane region" description="Helical" evidence="2">
    <location>
        <begin position="125"/>
        <end position="143"/>
    </location>
</feature>
<dbReference type="Pfam" id="PF08557">
    <property type="entry name" value="Lipid_DES"/>
    <property type="match status" value="1"/>
</dbReference>
<dbReference type="GO" id="GO:0042284">
    <property type="term" value="F:sphingolipid delta-4 desaturase activity"/>
    <property type="evidence" value="ECO:0007669"/>
    <property type="project" value="TreeGrafter"/>
</dbReference>
<evidence type="ECO:0000256" key="1">
    <source>
        <dbReference type="SAM" id="MobiDB-lite"/>
    </source>
</evidence>
<reference evidence="5" key="1">
    <citation type="journal article" date="2018" name="Nat. Microbiol.">
        <title>Leveraging single-cell genomics to expand the fungal tree of life.</title>
        <authorList>
            <person name="Ahrendt S.R."/>
            <person name="Quandt C.A."/>
            <person name="Ciobanu D."/>
            <person name="Clum A."/>
            <person name="Salamov A."/>
            <person name="Andreopoulos B."/>
            <person name="Cheng J.F."/>
            <person name="Woyke T."/>
            <person name="Pelin A."/>
            <person name="Henrissat B."/>
            <person name="Reynolds N.K."/>
            <person name="Benny G.L."/>
            <person name="Smith M.E."/>
            <person name="James T.Y."/>
            <person name="Grigoriev I.V."/>
        </authorList>
    </citation>
    <scope>NUCLEOTIDE SEQUENCE [LARGE SCALE GENOMIC DNA]</scope>
    <source>
        <strain evidence="5">RSA 1356</strain>
    </source>
</reference>
<feature type="transmembrane region" description="Helical" evidence="2">
    <location>
        <begin position="251"/>
        <end position="272"/>
    </location>
</feature>
<organism evidence="4 5">
    <name type="scientific">Thamnocephalis sphaerospora</name>
    <dbReference type="NCBI Taxonomy" id="78915"/>
    <lineage>
        <taxon>Eukaryota</taxon>
        <taxon>Fungi</taxon>
        <taxon>Fungi incertae sedis</taxon>
        <taxon>Zoopagomycota</taxon>
        <taxon>Zoopagomycotina</taxon>
        <taxon>Zoopagomycetes</taxon>
        <taxon>Zoopagales</taxon>
        <taxon>Sigmoideomycetaceae</taxon>
        <taxon>Thamnocephalis</taxon>
    </lineage>
</organism>
<accession>A0A4P9XPL1</accession>
<keyword evidence="2" id="KW-0472">Membrane</keyword>
<dbReference type="GO" id="GO:0016020">
    <property type="term" value="C:membrane"/>
    <property type="evidence" value="ECO:0007669"/>
    <property type="project" value="GOC"/>
</dbReference>
<evidence type="ECO:0000259" key="3">
    <source>
        <dbReference type="SMART" id="SM01269"/>
    </source>
</evidence>
<dbReference type="GO" id="GO:0046513">
    <property type="term" value="P:ceramide biosynthetic process"/>
    <property type="evidence" value="ECO:0007669"/>
    <property type="project" value="TreeGrafter"/>
</dbReference>
<dbReference type="EMBL" id="KZ992655">
    <property type="protein sequence ID" value="RKP07947.1"/>
    <property type="molecule type" value="Genomic_DNA"/>
</dbReference>
<dbReference type="OrthoDB" id="200948at2759"/>
<protein>
    <submittedName>
        <fullName evidence="4">Fatty acid desaturase-domain-containing protein</fullName>
    </submittedName>
</protein>
<feature type="compositionally biased region" description="Low complexity" evidence="1">
    <location>
        <begin position="22"/>
        <end position="32"/>
    </location>
</feature>
<gene>
    <name evidence="4" type="ORF">THASP1DRAFT_30246</name>
</gene>
<dbReference type="InterPro" id="IPR005804">
    <property type="entry name" value="FA_desaturase_dom"/>
</dbReference>
<feature type="region of interest" description="Disordered" evidence="1">
    <location>
        <begin position="1"/>
        <end position="35"/>
    </location>
</feature>
<dbReference type="PANTHER" id="PTHR12879">
    <property type="entry name" value="SPHINGOLIPID DELTA 4 DESATURASE/C-4 HYDROXYLASE PROTEIN DES2"/>
    <property type="match status" value="1"/>
</dbReference>